<evidence type="ECO:0000313" key="1">
    <source>
        <dbReference type="EMBL" id="MCS5737421.1"/>
    </source>
</evidence>
<dbReference type="RefSeq" id="WP_259543816.1">
    <property type="nucleotide sequence ID" value="NZ_JANLCJ010000690.1"/>
</dbReference>
<dbReference type="Proteomes" id="UP001165586">
    <property type="component" value="Unassembled WGS sequence"/>
</dbReference>
<gene>
    <name evidence="1" type="ORF">N1032_27200</name>
</gene>
<reference evidence="1" key="1">
    <citation type="submission" date="2022-08" db="EMBL/GenBank/DDBJ databases">
        <authorList>
            <person name="Deng Y."/>
            <person name="Han X.-F."/>
            <person name="Zhang Y.-Q."/>
        </authorList>
    </citation>
    <scope>NUCLEOTIDE SEQUENCE</scope>
    <source>
        <strain evidence="1">CPCC 203386</strain>
    </source>
</reference>
<proteinExistence type="predicted"/>
<dbReference type="EMBL" id="JANLCJ010000690">
    <property type="protein sequence ID" value="MCS5737421.1"/>
    <property type="molecule type" value="Genomic_DNA"/>
</dbReference>
<comment type="caution">
    <text evidence="1">The sequence shown here is derived from an EMBL/GenBank/DDBJ whole genome shotgun (WGS) entry which is preliminary data.</text>
</comment>
<feature type="non-terminal residue" evidence="1">
    <location>
        <position position="90"/>
    </location>
</feature>
<keyword evidence="2" id="KW-1185">Reference proteome</keyword>
<organism evidence="1 2">
    <name type="scientific">Herbiconiux daphne</name>
    <dbReference type="NCBI Taxonomy" id="2970914"/>
    <lineage>
        <taxon>Bacteria</taxon>
        <taxon>Bacillati</taxon>
        <taxon>Actinomycetota</taxon>
        <taxon>Actinomycetes</taxon>
        <taxon>Micrococcales</taxon>
        <taxon>Microbacteriaceae</taxon>
        <taxon>Herbiconiux</taxon>
    </lineage>
</organism>
<accession>A0ABT2HBU4</accession>
<protein>
    <submittedName>
        <fullName evidence="1">Uncharacterized protein</fullName>
    </submittedName>
</protein>
<sequence>MTELARWSYTAPLTIWRRIPNSKDEWGDPIAGFEPPEHIWGDYQGGLSKGINGIGEIVAKDTYWTEYPDARVGDYIVRGLFNTIDPLAVG</sequence>
<evidence type="ECO:0000313" key="2">
    <source>
        <dbReference type="Proteomes" id="UP001165586"/>
    </source>
</evidence>
<name>A0ABT2HBU4_9MICO</name>